<feature type="repeat" description="ANK" evidence="1">
    <location>
        <begin position="29"/>
        <end position="51"/>
    </location>
</feature>
<dbReference type="Bgee" id="ENSLOCG00000001657">
    <property type="expression patterns" value="Expressed in testis and 7 other cell types or tissues"/>
</dbReference>
<dbReference type="GO" id="GO:0060236">
    <property type="term" value="P:regulation of mitotic spindle organization"/>
    <property type="evidence" value="ECO:0000318"/>
    <property type="project" value="GO_Central"/>
</dbReference>
<accession>W5M0K3</accession>
<keyword evidence="1" id="KW-0040">ANK repeat</keyword>
<dbReference type="HOGENOM" id="CLU_038440_0_0_1"/>
<name>W5M0K3_LEPOC</name>
<dbReference type="OMA" id="NHRICAR"/>
<dbReference type="PROSITE" id="PS50088">
    <property type="entry name" value="ANK_REPEAT"/>
    <property type="match status" value="2"/>
</dbReference>
<dbReference type="EMBL" id="AHAT01024499">
    <property type="status" value="NOT_ANNOTATED_CDS"/>
    <property type="molecule type" value="Genomic_DNA"/>
</dbReference>
<dbReference type="PROSITE" id="PS50297">
    <property type="entry name" value="ANK_REP_REGION"/>
    <property type="match status" value="2"/>
</dbReference>
<dbReference type="InterPro" id="IPR036770">
    <property type="entry name" value="Ankyrin_rpt-contain_sf"/>
</dbReference>
<dbReference type="Proteomes" id="UP000018468">
    <property type="component" value="Linkage group LG4"/>
</dbReference>
<dbReference type="eggNOG" id="KOG0504">
    <property type="taxonomic scope" value="Eukaryota"/>
</dbReference>
<dbReference type="InParanoid" id="W5M0K3"/>
<dbReference type="PANTHER" id="PTHR24160:SF1">
    <property type="entry name" value="ANKYRIN REPEAT DOMAIN-CONTAINING PROTEIN 53"/>
    <property type="match status" value="1"/>
</dbReference>
<evidence type="ECO:0000313" key="4">
    <source>
        <dbReference type="Proteomes" id="UP000018468"/>
    </source>
</evidence>
<dbReference type="GO" id="GO:1902412">
    <property type="term" value="P:regulation of mitotic cytokinesis"/>
    <property type="evidence" value="ECO:0000318"/>
    <property type="project" value="GO_Central"/>
</dbReference>
<dbReference type="InterPro" id="IPR042335">
    <property type="entry name" value="ANKRD53"/>
</dbReference>
<dbReference type="InterPro" id="IPR002110">
    <property type="entry name" value="Ankyrin_rpt"/>
</dbReference>
<dbReference type="GO" id="GO:0000922">
    <property type="term" value="C:spindle pole"/>
    <property type="evidence" value="ECO:0000318"/>
    <property type="project" value="GO_Central"/>
</dbReference>
<proteinExistence type="predicted"/>
<dbReference type="GO" id="GO:0007080">
    <property type="term" value="P:mitotic metaphase chromosome alignment"/>
    <property type="evidence" value="ECO:0000318"/>
    <property type="project" value="GO_Central"/>
</dbReference>
<protein>
    <submittedName>
        <fullName evidence="3">Ankyrin repeat domain 53</fullName>
    </submittedName>
</protein>
<evidence type="ECO:0000313" key="3">
    <source>
        <dbReference type="Ensembl" id="ENSLOCP00000001910.1"/>
    </source>
</evidence>
<reference evidence="3" key="2">
    <citation type="submission" date="2025-08" db="UniProtKB">
        <authorList>
            <consortium name="Ensembl"/>
        </authorList>
    </citation>
    <scope>IDENTIFICATION</scope>
</reference>
<dbReference type="GO" id="GO:0031116">
    <property type="term" value="P:positive regulation of microtubule polymerization"/>
    <property type="evidence" value="ECO:0000318"/>
    <property type="project" value="GO_Central"/>
</dbReference>
<feature type="repeat" description="ANK" evidence="1">
    <location>
        <begin position="100"/>
        <end position="132"/>
    </location>
</feature>
<keyword evidence="4" id="KW-1185">Reference proteome</keyword>
<evidence type="ECO:0000256" key="1">
    <source>
        <dbReference type="PROSITE-ProRule" id="PRU00023"/>
    </source>
</evidence>
<dbReference type="Pfam" id="PF00023">
    <property type="entry name" value="Ank"/>
    <property type="match status" value="1"/>
</dbReference>
<organism evidence="3 4">
    <name type="scientific">Lepisosteus oculatus</name>
    <name type="common">Spotted gar</name>
    <dbReference type="NCBI Taxonomy" id="7918"/>
    <lineage>
        <taxon>Eukaryota</taxon>
        <taxon>Metazoa</taxon>
        <taxon>Chordata</taxon>
        <taxon>Craniata</taxon>
        <taxon>Vertebrata</taxon>
        <taxon>Euteleostomi</taxon>
        <taxon>Actinopterygii</taxon>
        <taxon>Neopterygii</taxon>
        <taxon>Holostei</taxon>
        <taxon>Semionotiformes</taxon>
        <taxon>Lepisosteidae</taxon>
        <taxon>Lepisosteus</taxon>
    </lineage>
</organism>
<dbReference type="GeneTree" id="ENSGT00390000005650"/>
<dbReference type="SMART" id="SM00248">
    <property type="entry name" value="ANK"/>
    <property type="match status" value="3"/>
</dbReference>
<dbReference type="PANTHER" id="PTHR24160">
    <property type="entry name" value="ANKYRIN REPEAT DOMAIN-CONTAINING PROTEIN 53"/>
    <property type="match status" value="1"/>
</dbReference>
<dbReference type="AlphaFoldDB" id="W5M0K3"/>
<reference evidence="4" key="1">
    <citation type="submission" date="2011-12" db="EMBL/GenBank/DDBJ databases">
        <title>The Draft Genome of Lepisosteus oculatus.</title>
        <authorList>
            <consortium name="The Broad Institute Genome Assembly &amp; Analysis Group"/>
            <consortium name="Computational R&amp;D Group"/>
            <consortium name="and Sequencing Platform"/>
            <person name="Di Palma F."/>
            <person name="Alfoldi J."/>
            <person name="Johnson J."/>
            <person name="Berlin A."/>
            <person name="Gnerre S."/>
            <person name="Jaffe D."/>
            <person name="MacCallum I."/>
            <person name="Young S."/>
            <person name="Walker B.J."/>
            <person name="Lander E.S."/>
            <person name="Lindblad-Toh K."/>
        </authorList>
    </citation>
    <scope>NUCLEOTIDE SEQUENCE [LARGE SCALE GENOMIC DNA]</scope>
</reference>
<dbReference type="Gene3D" id="1.25.40.20">
    <property type="entry name" value="Ankyrin repeat-containing domain"/>
    <property type="match status" value="1"/>
</dbReference>
<dbReference type="Pfam" id="PF12796">
    <property type="entry name" value="Ank_2"/>
    <property type="match status" value="1"/>
</dbReference>
<sequence>MFQAAAAGDTAWLRLSLRGVTSAAQPGRNGLTVLHVAALHGRLECLRLLLEVHHMDVNTGGPGGWRPVHLAISSRTGARASTCLSYLLARGAQPSVRSDDGTTPLHRAAGEGLLDCTVTLVQAGAELSARDGEGHTPLDTAKLWGYRAIARYRRLNGEGGRPHPLSHFTAHMSPPGLHPHSPLSARELTEHQSYVTAGVSNLDLGMLCGGQRSRSRQHSAGSSSSSNSASSGHTKSCSKKHREAWNRSTNPARTPRAAISRPHGVRLGTHPEEEARDPDLTGCVVLTQGWDRQTLIMPAWGGRPLPAPPLPQDVLHRSLFPRSHLSRITSPCDLVPTHLQDLPRRRHPSTDGSPWTEVAMHLSEALQPGHY</sequence>
<feature type="compositionally biased region" description="Low complexity" evidence="2">
    <location>
        <begin position="218"/>
        <end position="233"/>
    </location>
</feature>
<dbReference type="SUPFAM" id="SSF48403">
    <property type="entry name" value="Ankyrin repeat"/>
    <property type="match status" value="1"/>
</dbReference>
<dbReference type="STRING" id="7918.ENSLOCP00000001910"/>
<dbReference type="Ensembl" id="ENSLOCT00000001915.1">
    <property type="protein sequence ID" value="ENSLOCP00000001910.1"/>
    <property type="gene ID" value="ENSLOCG00000001657.1"/>
</dbReference>
<reference evidence="3" key="3">
    <citation type="submission" date="2025-09" db="UniProtKB">
        <authorList>
            <consortium name="Ensembl"/>
        </authorList>
    </citation>
    <scope>IDENTIFICATION</scope>
</reference>
<evidence type="ECO:0000256" key="2">
    <source>
        <dbReference type="SAM" id="MobiDB-lite"/>
    </source>
</evidence>
<feature type="region of interest" description="Disordered" evidence="2">
    <location>
        <begin position="207"/>
        <end position="276"/>
    </location>
</feature>